<feature type="compositionally biased region" description="Low complexity" evidence="1">
    <location>
        <begin position="7"/>
        <end position="23"/>
    </location>
</feature>
<evidence type="ECO:0000313" key="4">
    <source>
        <dbReference type="Proteomes" id="UP000774000"/>
    </source>
</evidence>
<evidence type="ECO:0000313" key="3">
    <source>
        <dbReference type="EMBL" id="MBM7557496.1"/>
    </source>
</evidence>
<dbReference type="Proteomes" id="UP000774000">
    <property type="component" value="Unassembled WGS sequence"/>
</dbReference>
<accession>A0A939BST9</accession>
<evidence type="ECO:0000256" key="1">
    <source>
        <dbReference type="SAM" id="MobiDB-lite"/>
    </source>
</evidence>
<feature type="region of interest" description="Disordered" evidence="1">
    <location>
        <begin position="1"/>
        <end position="25"/>
    </location>
</feature>
<sequence length="339" mass="38356">MTDQEQESTQQTNTEQEVNQDNNIDTNQEEEFLVIRGRYKYGGRNKTYGIFELISEPAAAKFNYVDLGSSSTDEIYDLFLDLSNQEFRDELQQLVDIANSQDKNITKKMRKRLAAPEVMELLTEGQEEEAEELIKEKIEDEVQEEIQLELNWGFLSRSELIKIYPDRFELDDAEDSGGDLSDEELEGLSDYEGVEEGLNAEIKLNCSPVISAISGKLITSFDIGDEILVRITDRRDLTGELENKIKVSNGLGVGTIEKIEYKEEVDRYKVLVELGDRIYGQLVVGPKVMLSFPEAKGDVAASDLNNEVSSNSRDNNDTKLIVTIVGLFLIIIILLLLYL</sequence>
<evidence type="ECO:0000256" key="2">
    <source>
        <dbReference type="SAM" id="Phobius"/>
    </source>
</evidence>
<comment type="caution">
    <text evidence="3">The sequence shown here is derived from an EMBL/GenBank/DDBJ whole genome shotgun (WGS) entry which is preliminary data.</text>
</comment>
<gene>
    <name evidence="3" type="ORF">JOC47_002362</name>
</gene>
<keyword evidence="4" id="KW-1185">Reference proteome</keyword>
<reference evidence="3" key="1">
    <citation type="submission" date="2021-01" db="EMBL/GenBank/DDBJ databases">
        <title>Genomic Encyclopedia of Type Strains, Phase IV (KMG-IV): sequencing the most valuable type-strain genomes for metagenomic binning, comparative biology and taxonomic classification.</title>
        <authorList>
            <person name="Goeker M."/>
        </authorList>
    </citation>
    <scope>NUCLEOTIDE SEQUENCE</scope>
    <source>
        <strain evidence="3">DSM 23230</strain>
    </source>
</reference>
<feature type="transmembrane region" description="Helical" evidence="2">
    <location>
        <begin position="320"/>
        <end position="338"/>
    </location>
</feature>
<keyword evidence="2" id="KW-0812">Transmembrane</keyword>
<organism evidence="3 4">
    <name type="scientific">Halanaerobacter jeridensis</name>
    <dbReference type="NCBI Taxonomy" id="706427"/>
    <lineage>
        <taxon>Bacteria</taxon>
        <taxon>Bacillati</taxon>
        <taxon>Bacillota</taxon>
        <taxon>Clostridia</taxon>
        <taxon>Halanaerobiales</taxon>
        <taxon>Halobacteroidaceae</taxon>
        <taxon>Halanaerobacter</taxon>
    </lineage>
</organism>
<protein>
    <submittedName>
        <fullName evidence="3">Uncharacterized protein</fullName>
    </submittedName>
</protein>
<keyword evidence="2" id="KW-0472">Membrane</keyword>
<name>A0A939BST9_9FIRM</name>
<proteinExistence type="predicted"/>
<dbReference type="AlphaFoldDB" id="A0A939BST9"/>
<dbReference type="EMBL" id="JAFBDQ010000013">
    <property type="protein sequence ID" value="MBM7557496.1"/>
    <property type="molecule type" value="Genomic_DNA"/>
</dbReference>
<keyword evidence="2" id="KW-1133">Transmembrane helix</keyword>
<dbReference type="RefSeq" id="WP_204702244.1">
    <property type="nucleotide sequence ID" value="NZ_JAFBDQ010000013.1"/>
</dbReference>